<evidence type="ECO:0008006" key="16">
    <source>
        <dbReference type="Google" id="ProtNLM"/>
    </source>
</evidence>
<evidence type="ECO:0000313" key="3">
    <source>
        <dbReference type="EMBL" id="KAA4998342.1"/>
    </source>
</evidence>
<sequence length="102" mass="12100">MIVFNQCPFRSCRTTFRNKFHFAAFLIWIQIYNIFCNLICFDRKVFSYQINAFGNVVPSLNACAEQSFVFILVSDLIKSFLFNRLYEVYKKKISAGLTTWLR</sequence>
<reference evidence="12 13" key="1">
    <citation type="journal article" date="2019" name="Nat. Med.">
        <title>A library of human gut bacterial isolates paired with longitudinal multiomics data enables mechanistic microbiome research.</title>
        <authorList>
            <person name="Poyet M."/>
            <person name="Groussin M."/>
            <person name="Gibbons S.M."/>
            <person name="Avila-Pacheco J."/>
            <person name="Jiang X."/>
            <person name="Kearney S.M."/>
            <person name="Perrotta A.R."/>
            <person name="Berdy B."/>
            <person name="Zhao S."/>
            <person name="Lieberman T.D."/>
            <person name="Swanson P.K."/>
            <person name="Smith M."/>
            <person name="Roesemann S."/>
            <person name="Alexander J.E."/>
            <person name="Rich S.A."/>
            <person name="Livny J."/>
            <person name="Vlamakis H."/>
            <person name="Clish C."/>
            <person name="Bullock K."/>
            <person name="Deik A."/>
            <person name="Scott J."/>
            <person name="Pierce K.A."/>
            <person name="Xavier R.J."/>
            <person name="Alm E.J."/>
        </authorList>
    </citation>
    <scope>NUCLEOTIDE SEQUENCE [LARGE SCALE GENOMIC DNA]</scope>
    <source>
        <strain evidence="5 12">BIOML-A1</strain>
        <strain evidence="2 15">BIOML-A106</strain>
        <strain evidence="3 14">BIOML-A46</strain>
        <strain evidence="4 13">BIOML-A7</strain>
    </source>
</reference>
<evidence type="ECO:0000313" key="14">
    <source>
        <dbReference type="Proteomes" id="UP000460666"/>
    </source>
</evidence>
<evidence type="ECO:0000313" key="13">
    <source>
        <dbReference type="Proteomes" id="UP000436803"/>
    </source>
</evidence>
<evidence type="ECO:0000313" key="5">
    <source>
        <dbReference type="EMBL" id="KAA5205750.1"/>
    </source>
</evidence>
<evidence type="ECO:0000313" key="8">
    <source>
        <dbReference type="EMBL" id="TWV79477.1"/>
    </source>
</evidence>
<reference evidence="8 10" key="4">
    <citation type="submission" date="2019-08" db="EMBL/GenBank/DDBJ databases">
        <title>Genome sequencing of Bacteroides fragilis Sample_iSURF_9.</title>
        <authorList>
            <person name="Chandler J.E."/>
            <person name="Ruoff K.L."/>
            <person name="Price C.E."/>
            <person name="Valls R.A."/>
            <person name="O'Toole G.A."/>
        </authorList>
    </citation>
    <scope>NUCLEOTIDE SEQUENCE [LARGE SCALE GENOMIC DNA]</scope>
    <source>
        <strain evidence="8 10">CFPLTA004_1B</strain>
    </source>
</reference>
<dbReference type="Proteomes" id="UP000429838">
    <property type="component" value="Unassembled WGS sequence"/>
</dbReference>
<evidence type="ECO:0000313" key="4">
    <source>
        <dbReference type="EMBL" id="KAA5175306.1"/>
    </source>
</evidence>
<dbReference type="AlphaFoldDB" id="A0A1C0WWG6"/>
<reference evidence="6 9" key="3">
    <citation type="submission" date="2019-07" db="EMBL/GenBank/DDBJ databases">
        <title>Genome sequencing of Bacteroides fragilis.</title>
        <authorList>
            <person name="Galasyn E.V."/>
            <person name="Ruoff K.L."/>
            <person name="Price C.E."/>
            <person name="Valls R.A."/>
            <person name="O'Toole G.A."/>
        </authorList>
    </citation>
    <scope>NUCLEOTIDE SEQUENCE [LARGE SCALE GENOMIC DNA]</scope>
    <source>
        <strain evidence="6 9">AD135F_1B</strain>
    </source>
</reference>
<organism evidence="8 10">
    <name type="scientific">Bacteroides fragilis</name>
    <dbReference type="NCBI Taxonomy" id="817"/>
    <lineage>
        <taxon>Bacteria</taxon>
        <taxon>Pseudomonadati</taxon>
        <taxon>Bacteroidota</taxon>
        <taxon>Bacteroidia</taxon>
        <taxon>Bacteroidales</taxon>
        <taxon>Bacteroidaceae</taxon>
        <taxon>Bacteroides</taxon>
    </lineage>
</organism>
<evidence type="ECO:0000313" key="7">
    <source>
        <dbReference type="EMBL" id="TWV50929.1"/>
    </source>
</evidence>
<evidence type="ECO:0000313" key="12">
    <source>
        <dbReference type="Proteomes" id="UP000429838"/>
    </source>
</evidence>
<evidence type="ECO:0000256" key="1">
    <source>
        <dbReference type="SAM" id="Phobius"/>
    </source>
</evidence>
<evidence type="ECO:0000313" key="9">
    <source>
        <dbReference type="Proteomes" id="UP000315444"/>
    </source>
</evidence>
<dbReference type="Proteomes" id="UP000479773">
    <property type="component" value="Unassembled WGS sequence"/>
</dbReference>
<dbReference type="EMBL" id="VOHT01000002">
    <property type="protein sequence ID" value="TWV50929.1"/>
    <property type="molecule type" value="Genomic_DNA"/>
</dbReference>
<proteinExistence type="predicted"/>
<evidence type="ECO:0000313" key="11">
    <source>
        <dbReference type="Proteomes" id="UP000319026"/>
    </source>
</evidence>
<dbReference type="Proteomes" id="UP000319026">
    <property type="component" value="Unassembled WGS sequence"/>
</dbReference>
<dbReference type="EMBL" id="VWAQ01000015">
    <property type="protein sequence ID" value="KAA5205750.1"/>
    <property type="molecule type" value="Genomic_DNA"/>
</dbReference>
<dbReference type="EMBL" id="VOHV01000002">
    <property type="protein sequence ID" value="TWV42789.1"/>
    <property type="molecule type" value="Genomic_DNA"/>
</dbReference>
<keyword evidence="1" id="KW-0812">Transmembrane</keyword>
<dbReference type="EMBL" id="VWAW01000005">
    <property type="protein sequence ID" value="KAA5175306.1"/>
    <property type="molecule type" value="Genomic_DNA"/>
</dbReference>
<dbReference type="Proteomes" id="UP000315444">
    <property type="component" value="Unassembled WGS sequence"/>
</dbReference>
<keyword evidence="1" id="KW-1133">Transmembrane helix</keyword>
<feature type="transmembrane region" description="Helical" evidence="1">
    <location>
        <begin position="20"/>
        <end position="41"/>
    </location>
</feature>
<dbReference type="Proteomes" id="UP000436803">
    <property type="component" value="Unassembled WGS sequence"/>
</dbReference>
<comment type="caution">
    <text evidence="8">The sequence shown here is derived from an EMBL/GenBank/DDBJ whole genome shotgun (WGS) entry which is preliminary data.</text>
</comment>
<evidence type="ECO:0000313" key="6">
    <source>
        <dbReference type="EMBL" id="TWV42789.1"/>
    </source>
</evidence>
<keyword evidence="1" id="KW-0472">Membrane</keyword>
<evidence type="ECO:0000313" key="2">
    <source>
        <dbReference type="EMBL" id="KAA4750734.1"/>
    </source>
</evidence>
<accession>A0A1C0WWG6</accession>
<dbReference type="Proteomes" id="UP000460666">
    <property type="component" value="Unassembled WGS sequence"/>
</dbReference>
<dbReference type="EMBL" id="VWCJ01000005">
    <property type="protein sequence ID" value="KAA4998342.1"/>
    <property type="molecule type" value="Genomic_DNA"/>
</dbReference>
<evidence type="ECO:0000313" key="10">
    <source>
        <dbReference type="Proteomes" id="UP000318041"/>
    </source>
</evidence>
<dbReference type="EMBL" id="VWEQ01000014">
    <property type="protein sequence ID" value="KAA4750734.1"/>
    <property type="molecule type" value="Genomic_DNA"/>
</dbReference>
<gene>
    <name evidence="5" type="ORF">F2Z25_16835</name>
    <name evidence="4" type="ORF">F2Z29_07740</name>
    <name evidence="3" type="ORF">F2Z89_09340</name>
    <name evidence="2" type="ORF">F3B44_16010</name>
    <name evidence="7" type="ORF">FSA03_04685</name>
    <name evidence="6" type="ORF">FSA06_04055</name>
    <name evidence="8" type="ORF">FSA08_00995</name>
</gene>
<dbReference type="KEGG" id="bfb:VU15_01465"/>
<dbReference type="EMBL" id="VOHY01000001">
    <property type="protein sequence ID" value="TWV79477.1"/>
    <property type="molecule type" value="Genomic_DNA"/>
</dbReference>
<reference evidence="7 11" key="2">
    <citation type="submission" date="2019-07" db="EMBL/GenBank/DDBJ databases">
        <title>Genome Sequencing of Bacteroides fragilis.</title>
        <authorList>
            <person name="Pinto K.M."/>
            <person name="Ruoff K.L."/>
            <person name="Price C.E."/>
            <person name="Valls R.A."/>
            <person name="O'Toole G.A."/>
        </authorList>
    </citation>
    <scope>NUCLEOTIDE SEQUENCE [LARGE SCALE GENOMIC DNA]</scope>
    <source>
        <strain evidence="7 11">AD135F_3B</strain>
    </source>
</reference>
<protein>
    <recommendedName>
        <fullName evidence="16">Transmembrane protein</fullName>
    </recommendedName>
</protein>
<evidence type="ECO:0000313" key="15">
    <source>
        <dbReference type="Proteomes" id="UP000479773"/>
    </source>
</evidence>
<dbReference type="Proteomes" id="UP000318041">
    <property type="component" value="Unassembled WGS sequence"/>
</dbReference>
<name>A0A1C0WWG6_BACFG</name>